<comment type="caution">
    <text evidence="2">The sequence shown here is derived from an EMBL/GenBank/DDBJ whole genome shotgun (WGS) entry which is preliminary data.</text>
</comment>
<protein>
    <submittedName>
        <fullName evidence="2">Uracil-DNA glycosylase</fullName>
    </submittedName>
</protein>
<accession>A0A951U844</accession>
<sequence length="216" mass="24325">MNDVINNFIEELASFKSSSNLFNQYSYELNANSIRRNNLFLYLQQMANLKPKILLVGEASGNRGCRLTGVPFTSEYILLNGLEPIGLFGERRGYQKTDEFEKLWKEASASIVWETLVKGLYIPLIWNAVPFHPFQGENPLSNRKPTKTEIAMGKVFLQELIQLFDIKIIIAVGNIAESTLQTMGLACKKVRHPSYGGKTMFIKGIQELSASSAECH</sequence>
<dbReference type="Gene3D" id="3.40.470.10">
    <property type="entry name" value="Uracil-DNA glycosylase-like domain"/>
    <property type="match status" value="1"/>
</dbReference>
<dbReference type="EMBL" id="JAHHIF010000003">
    <property type="protein sequence ID" value="MBW4543402.1"/>
    <property type="molecule type" value="Genomic_DNA"/>
</dbReference>
<reference evidence="2" key="2">
    <citation type="journal article" date="2022" name="Microbiol. Resour. Announc.">
        <title>Metagenome Sequencing to Explore Phylogenomics of Terrestrial Cyanobacteria.</title>
        <authorList>
            <person name="Ward R.D."/>
            <person name="Stajich J.E."/>
            <person name="Johansen J.R."/>
            <person name="Huntemann M."/>
            <person name="Clum A."/>
            <person name="Foster B."/>
            <person name="Foster B."/>
            <person name="Roux S."/>
            <person name="Palaniappan K."/>
            <person name="Varghese N."/>
            <person name="Mukherjee S."/>
            <person name="Reddy T.B.K."/>
            <person name="Daum C."/>
            <person name="Copeland A."/>
            <person name="Chen I.A."/>
            <person name="Ivanova N.N."/>
            <person name="Kyrpides N.C."/>
            <person name="Shapiro N."/>
            <person name="Eloe-Fadrosh E.A."/>
            <person name="Pietrasiak N."/>
        </authorList>
    </citation>
    <scope>NUCLEOTIDE SEQUENCE</scope>
    <source>
        <strain evidence="2">CPER-KK1</strain>
    </source>
</reference>
<dbReference type="Pfam" id="PF03167">
    <property type="entry name" value="UDG"/>
    <property type="match status" value="1"/>
</dbReference>
<name>A0A951U844_9CYAN</name>
<reference evidence="2" key="1">
    <citation type="submission" date="2021-05" db="EMBL/GenBank/DDBJ databases">
        <authorList>
            <person name="Pietrasiak N."/>
            <person name="Ward R."/>
            <person name="Stajich J.E."/>
            <person name="Kurbessoian T."/>
        </authorList>
    </citation>
    <scope>NUCLEOTIDE SEQUENCE</scope>
    <source>
        <strain evidence="2">CPER-KK1</strain>
    </source>
</reference>
<gene>
    <name evidence="2" type="ORF">KME25_02980</name>
</gene>
<evidence type="ECO:0000313" key="3">
    <source>
        <dbReference type="Proteomes" id="UP000753908"/>
    </source>
</evidence>
<evidence type="ECO:0000259" key="1">
    <source>
        <dbReference type="Pfam" id="PF03167"/>
    </source>
</evidence>
<dbReference type="CDD" id="cd10035">
    <property type="entry name" value="UDG_like"/>
    <property type="match status" value="1"/>
</dbReference>
<evidence type="ECO:0000313" key="2">
    <source>
        <dbReference type="EMBL" id="MBW4543402.1"/>
    </source>
</evidence>
<proteinExistence type="predicted"/>
<organism evidence="2 3">
    <name type="scientific">Symplocastrum torsivum CPER-KK1</name>
    <dbReference type="NCBI Taxonomy" id="450513"/>
    <lineage>
        <taxon>Bacteria</taxon>
        <taxon>Bacillati</taxon>
        <taxon>Cyanobacteriota</taxon>
        <taxon>Cyanophyceae</taxon>
        <taxon>Oscillatoriophycideae</taxon>
        <taxon>Oscillatoriales</taxon>
        <taxon>Microcoleaceae</taxon>
        <taxon>Symplocastrum</taxon>
    </lineage>
</organism>
<dbReference type="Proteomes" id="UP000753908">
    <property type="component" value="Unassembled WGS sequence"/>
</dbReference>
<dbReference type="SUPFAM" id="SSF52141">
    <property type="entry name" value="Uracil-DNA glycosylase-like"/>
    <property type="match status" value="1"/>
</dbReference>
<dbReference type="InterPro" id="IPR036895">
    <property type="entry name" value="Uracil-DNA_glycosylase-like_sf"/>
</dbReference>
<feature type="domain" description="Uracil-DNA glycosylase-like" evidence="1">
    <location>
        <begin position="48"/>
        <end position="195"/>
    </location>
</feature>
<dbReference type="AlphaFoldDB" id="A0A951U844"/>
<dbReference type="InterPro" id="IPR005122">
    <property type="entry name" value="Uracil-DNA_glycosylase-like"/>
</dbReference>